<organism evidence="1">
    <name type="scientific">marine sediment metagenome</name>
    <dbReference type="NCBI Taxonomy" id="412755"/>
    <lineage>
        <taxon>unclassified sequences</taxon>
        <taxon>metagenomes</taxon>
        <taxon>ecological metagenomes</taxon>
    </lineage>
</organism>
<reference evidence="1" key="1">
    <citation type="journal article" date="2014" name="Front. Microbiol.">
        <title>High frequency of phylogenetically diverse reductive dehalogenase-homologous genes in deep subseafloor sedimentary metagenomes.</title>
        <authorList>
            <person name="Kawai M."/>
            <person name="Futagami T."/>
            <person name="Toyoda A."/>
            <person name="Takaki Y."/>
            <person name="Nishi S."/>
            <person name="Hori S."/>
            <person name="Arai W."/>
            <person name="Tsubouchi T."/>
            <person name="Morono Y."/>
            <person name="Uchiyama I."/>
            <person name="Ito T."/>
            <person name="Fujiyama A."/>
            <person name="Inagaki F."/>
            <person name="Takami H."/>
        </authorList>
    </citation>
    <scope>NUCLEOTIDE SEQUENCE</scope>
    <source>
        <strain evidence="1">Expedition CK06-06</strain>
    </source>
</reference>
<sequence>RNPLEKRYRLFKKFKNATKAKKFFSDFVLGNGLSYVGGYKINIYTSTK</sequence>
<dbReference type="AlphaFoldDB" id="X1FS19"/>
<comment type="caution">
    <text evidence="1">The sequence shown here is derived from an EMBL/GenBank/DDBJ whole genome shotgun (WGS) entry which is preliminary data.</text>
</comment>
<accession>X1FS19</accession>
<proteinExistence type="predicted"/>
<evidence type="ECO:0000313" key="1">
    <source>
        <dbReference type="EMBL" id="GAH32159.1"/>
    </source>
</evidence>
<gene>
    <name evidence="1" type="ORF">S03H2_25339</name>
</gene>
<feature type="non-terminal residue" evidence="1">
    <location>
        <position position="1"/>
    </location>
</feature>
<protein>
    <submittedName>
        <fullName evidence="1">Uncharacterized protein</fullName>
    </submittedName>
</protein>
<dbReference type="EMBL" id="BARU01014319">
    <property type="protein sequence ID" value="GAH32159.1"/>
    <property type="molecule type" value="Genomic_DNA"/>
</dbReference>
<name>X1FS19_9ZZZZ</name>